<dbReference type="CDD" id="cd00130">
    <property type="entry name" value="PAS"/>
    <property type="match status" value="1"/>
</dbReference>
<feature type="transmembrane region" description="Helical" evidence="1">
    <location>
        <begin position="213"/>
        <end position="236"/>
    </location>
</feature>
<dbReference type="CDD" id="cd01949">
    <property type="entry name" value="GGDEF"/>
    <property type="match status" value="1"/>
</dbReference>
<dbReference type="InterPro" id="IPR000014">
    <property type="entry name" value="PAS"/>
</dbReference>
<evidence type="ECO:0000313" key="8">
    <source>
        <dbReference type="Proteomes" id="UP000037425"/>
    </source>
</evidence>
<feature type="transmembrane region" description="Helical" evidence="1">
    <location>
        <begin position="174"/>
        <end position="193"/>
    </location>
</feature>
<proteinExistence type="predicted"/>
<dbReference type="PROSITE" id="PS50924">
    <property type="entry name" value="MHYT"/>
    <property type="match status" value="1"/>
</dbReference>
<dbReference type="InterPro" id="IPR043128">
    <property type="entry name" value="Rev_trsase/Diguanyl_cyclase"/>
</dbReference>
<feature type="domain" description="MHYT" evidence="6">
    <location>
        <begin position="12"/>
        <end position="199"/>
    </location>
</feature>
<dbReference type="PANTHER" id="PTHR44757:SF2">
    <property type="entry name" value="BIOFILM ARCHITECTURE MAINTENANCE PROTEIN MBAA"/>
    <property type="match status" value="1"/>
</dbReference>
<dbReference type="Pfam" id="PF13188">
    <property type="entry name" value="PAS_8"/>
    <property type="match status" value="1"/>
</dbReference>
<dbReference type="InterPro" id="IPR035919">
    <property type="entry name" value="EAL_sf"/>
</dbReference>
<dbReference type="SUPFAM" id="SSF141868">
    <property type="entry name" value="EAL domain-like"/>
    <property type="match status" value="1"/>
</dbReference>
<feature type="domain" description="EAL" evidence="4">
    <location>
        <begin position="528"/>
        <end position="778"/>
    </location>
</feature>
<feature type="region of interest" description="Disordered" evidence="2">
    <location>
        <begin position="764"/>
        <end position="788"/>
    </location>
</feature>
<dbReference type="SMART" id="SM00267">
    <property type="entry name" value="GGDEF"/>
    <property type="match status" value="1"/>
</dbReference>
<evidence type="ECO:0000313" key="7">
    <source>
        <dbReference type="EMBL" id="KOF21183.1"/>
    </source>
</evidence>
<evidence type="ECO:0000259" key="5">
    <source>
        <dbReference type="PROSITE" id="PS50887"/>
    </source>
</evidence>
<dbReference type="AlphaFoldDB" id="A0A0L8C316"/>
<dbReference type="InterPro" id="IPR001633">
    <property type="entry name" value="EAL_dom"/>
</dbReference>
<feature type="domain" description="PAS" evidence="3">
    <location>
        <begin position="259"/>
        <end position="283"/>
    </location>
</feature>
<dbReference type="EMBL" id="LGAP01000002">
    <property type="protein sequence ID" value="KOF21183.1"/>
    <property type="molecule type" value="Genomic_DNA"/>
</dbReference>
<sequence>MFSVIACIRDDHDWRLVLVAAVVCLAGCVATMLLLLRAQRSEGNQRGLWTAASGFACGIGVWSTHFIAMLAYDGGMTVSYGASGTALSIAVAVAAAWVAFTVGLGARSYYALASSGALLGIGIAAMHFTGMQALEMPGHIVYDTRFTVFAMGAGILLAIAALHAFHVLRNARRLVVSTLLLVVAICVLHFTSMSGVTLVPAPDIPTADVIHPAWLAGGVIAASTMLIILAFGALFVDRHLTDLRGLANASLEGMAIVHEGRIIDANERFARLTGWKVAELAGRDPAEIFAFGTAGLERRHRGDGPAEIDLVNVAGQSVPVEFMCRTIEYRGRECEVIFVRDLSARKEAERTIEHLAHHDALTDLPNRGFFDRRLAQAMAAAAAKNEQLAILCLDLDRFKAVNDIFGHGEGDRILMKVADILRKAAGEGDTVARLGGDEFAILQAGGVQPEAARHLSDRILTYFAAEMDTNRDPTAIGVSIGAAIYPTDGDTADRLRNNADTALYRAKQSGKGIACFFDTEMDEAVRTRRQIENDLRHAVLRRQLFLEYQPLVDLRGDRILGYEALLRWMHPERGLISPDVFIPIAEQSGSIIQIGEWVLEQACREAAKWNEPLPVSVNISPVQFLLPNLFDQIFSILRRTGLEPRRLELEITEAALLHNREDVLATLGRLRIHGVRIVMDDFGTGHSSLSNLQTFPFDKLKIDCSFTALLDKDPSAHAIVRAIIALGNSLNLPVVTEGVETERQKQILVDEGCLQVQGFLTGRPGVAPSTGQEEQAGGWENVPLRADG</sequence>
<dbReference type="SMART" id="SM00091">
    <property type="entry name" value="PAS"/>
    <property type="match status" value="1"/>
</dbReference>
<name>A0A0L8C316_ENSAD</name>
<comment type="caution">
    <text evidence="7">The sequence shown here is derived from an EMBL/GenBank/DDBJ whole genome shotgun (WGS) entry which is preliminary data.</text>
</comment>
<dbReference type="InterPro" id="IPR005330">
    <property type="entry name" value="MHYT_dom"/>
</dbReference>
<evidence type="ECO:0000259" key="6">
    <source>
        <dbReference type="PROSITE" id="PS50924"/>
    </source>
</evidence>
<dbReference type="PROSITE" id="PS50883">
    <property type="entry name" value="EAL"/>
    <property type="match status" value="1"/>
</dbReference>
<feature type="transmembrane region" description="Helical" evidence="1">
    <location>
        <begin position="78"/>
        <end position="102"/>
    </location>
</feature>
<keyword evidence="1" id="KW-0472">Membrane</keyword>
<gene>
    <name evidence="7" type="ORF">AC244_07400</name>
</gene>
<dbReference type="InterPro" id="IPR035965">
    <property type="entry name" value="PAS-like_dom_sf"/>
</dbReference>
<dbReference type="InterPro" id="IPR029787">
    <property type="entry name" value="Nucleotide_cyclase"/>
</dbReference>
<dbReference type="Pfam" id="PF00563">
    <property type="entry name" value="EAL"/>
    <property type="match status" value="1"/>
</dbReference>
<dbReference type="PROSITE" id="PS50887">
    <property type="entry name" value="GGDEF"/>
    <property type="match status" value="1"/>
</dbReference>
<dbReference type="Pfam" id="PF00990">
    <property type="entry name" value="GGDEF"/>
    <property type="match status" value="1"/>
</dbReference>
<feature type="transmembrane region" description="Helical" evidence="1">
    <location>
        <begin position="48"/>
        <end position="72"/>
    </location>
</feature>
<dbReference type="SUPFAM" id="SSF55073">
    <property type="entry name" value="Nucleotide cyclase"/>
    <property type="match status" value="1"/>
</dbReference>
<reference evidence="8" key="1">
    <citation type="submission" date="2015-07" db="EMBL/GenBank/DDBJ databases">
        <title>Whole genome sequence of an Ensifer adhaerens strain isolated from a cave pool in the Wind Cave National Park.</title>
        <authorList>
            <person name="Eng W.W.H."/>
            <person name="Gan H.M."/>
            <person name="Barton H.A."/>
            <person name="Savka M.A."/>
        </authorList>
    </citation>
    <scope>NUCLEOTIDE SEQUENCE [LARGE SCALE GENOMIC DNA]</scope>
    <source>
        <strain evidence="8">SD006</strain>
    </source>
</reference>
<dbReference type="Gene3D" id="3.30.70.270">
    <property type="match status" value="1"/>
</dbReference>
<dbReference type="NCBIfam" id="TIGR00254">
    <property type="entry name" value="GGDEF"/>
    <property type="match status" value="1"/>
</dbReference>
<dbReference type="Proteomes" id="UP000037425">
    <property type="component" value="Unassembled WGS sequence"/>
</dbReference>
<evidence type="ECO:0000259" key="4">
    <source>
        <dbReference type="PROSITE" id="PS50883"/>
    </source>
</evidence>
<evidence type="ECO:0000256" key="2">
    <source>
        <dbReference type="SAM" id="MobiDB-lite"/>
    </source>
</evidence>
<evidence type="ECO:0000256" key="1">
    <source>
        <dbReference type="PROSITE-ProRule" id="PRU00244"/>
    </source>
</evidence>
<dbReference type="SMART" id="SM00052">
    <property type="entry name" value="EAL"/>
    <property type="match status" value="1"/>
</dbReference>
<keyword evidence="1" id="KW-0812">Transmembrane</keyword>
<feature type="domain" description="GGDEF" evidence="5">
    <location>
        <begin position="386"/>
        <end position="519"/>
    </location>
</feature>
<dbReference type="OrthoDB" id="9814202at2"/>
<dbReference type="Pfam" id="PF03707">
    <property type="entry name" value="MHYT"/>
    <property type="match status" value="2"/>
</dbReference>
<dbReference type="Gene3D" id="3.20.20.450">
    <property type="entry name" value="EAL domain"/>
    <property type="match status" value="1"/>
</dbReference>
<dbReference type="GO" id="GO:0003824">
    <property type="term" value="F:catalytic activity"/>
    <property type="evidence" value="ECO:0007669"/>
    <property type="project" value="UniProtKB-ARBA"/>
</dbReference>
<organism evidence="7 8">
    <name type="scientific">Ensifer adhaerens</name>
    <name type="common">Sinorhizobium morelense</name>
    <dbReference type="NCBI Taxonomy" id="106592"/>
    <lineage>
        <taxon>Bacteria</taxon>
        <taxon>Pseudomonadati</taxon>
        <taxon>Pseudomonadota</taxon>
        <taxon>Alphaproteobacteria</taxon>
        <taxon>Hyphomicrobiales</taxon>
        <taxon>Rhizobiaceae</taxon>
        <taxon>Sinorhizobium/Ensifer group</taxon>
        <taxon>Ensifer</taxon>
    </lineage>
</organism>
<dbReference type="FunFam" id="3.30.70.270:FF:000001">
    <property type="entry name" value="Diguanylate cyclase domain protein"/>
    <property type="match status" value="1"/>
</dbReference>
<feature type="transmembrane region" description="Helical" evidence="1">
    <location>
        <begin position="16"/>
        <end position="36"/>
    </location>
</feature>
<dbReference type="CDD" id="cd01948">
    <property type="entry name" value="EAL"/>
    <property type="match status" value="1"/>
</dbReference>
<dbReference type="Gene3D" id="3.30.450.20">
    <property type="entry name" value="PAS domain"/>
    <property type="match status" value="1"/>
</dbReference>
<dbReference type="PROSITE" id="PS50112">
    <property type="entry name" value="PAS"/>
    <property type="match status" value="1"/>
</dbReference>
<dbReference type="SUPFAM" id="SSF55785">
    <property type="entry name" value="PYP-like sensor domain (PAS domain)"/>
    <property type="match status" value="1"/>
</dbReference>
<evidence type="ECO:0000259" key="3">
    <source>
        <dbReference type="PROSITE" id="PS50112"/>
    </source>
</evidence>
<dbReference type="PANTHER" id="PTHR44757">
    <property type="entry name" value="DIGUANYLATE CYCLASE DGCP"/>
    <property type="match status" value="1"/>
</dbReference>
<feature type="transmembrane region" description="Helical" evidence="1">
    <location>
        <begin position="148"/>
        <end position="167"/>
    </location>
</feature>
<dbReference type="GO" id="GO:0016020">
    <property type="term" value="C:membrane"/>
    <property type="evidence" value="ECO:0007669"/>
    <property type="project" value="UniProtKB-UniRule"/>
</dbReference>
<keyword evidence="1" id="KW-1133">Transmembrane helix</keyword>
<dbReference type="RefSeq" id="WP_053248125.1">
    <property type="nucleotide sequence ID" value="NZ_LGAP01000002.1"/>
</dbReference>
<dbReference type="PATRIC" id="fig|106592.7.peg.3127"/>
<dbReference type="NCBIfam" id="TIGR00229">
    <property type="entry name" value="sensory_box"/>
    <property type="match status" value="1"/>
</dbReference>
<dbReference type="InterPro" id="IPR000160">
    <property type="entry name" value="GGDEF_dom"/>
</dbReference>
<feature type="transmembrane region" description="Helical" evidence="1">
    <location>
        <begin position="109"/>
        <end position="128"/>
    </location>
</feature>
<accession>A0A0L8C316</accession>
<dbReference type="InterPro" id="IPR052155">
    <property type="entry name" value="Biofilm_reg_signaling"/>
</dbReference>
<protein>
    <submittedName>
        <fullName evidence="7">Diguanylate cyclase</fullName>
    </submittedName>
</protein>